<name>A0A6A9QTZ1_SULME</name>
<dbReference type="RefSeq" id="WP_054837928.1">
    <property type="nucleotide sequence ID" value="NZ_BBBY01000003.1"/>
</dbReference>
<protein>
    <submittedName>
        <fullName evidence="1">PqqD family peptide modification chaperone</fullName>
    </submittedName>
</protein>
<reference evidence="1 2" key="1">
    <citation type="submission" date="2019-10" db="EMBL/GenBank/DDBJ databases">
        <title>Sequencing and Assembly of Multiple Reported Metal-Biooxidizing Members of the Extremely Thermoacidophilic Archaeal Family Sulfolobaceae.</title>
        <authorList>
            <person name="Counts J.A."/>
            <person name="Kelly R.M."/>
        </authorList>
    </citation>
    <scope>NUCLEOTIDE SEQUENCE [LARGE SCALE GENOMIC DNA]</scope>
    <source>
        <strain evidence="1 2">DSM 6482</strain>
    </source>
</reference>
<dbReference type="EMBL" id="WGGD01000005">
    <property type="protein sequence ID" value="MUN29263.1"/>
    <property type="molecule type" value="Genomic_DNA"/>
</dbReference>
<comment type="caution">
    <text evidence="1">The sequence shown here is derived from an EMBL/GenBank/DDBJ whole genome shotgun (WGS) entry which is preliminary data.</text>
</comment>
<dbReference type="OrthoDB" id="211309at2157"/>
<dbReference type="Gene3D" id="1.10.10.1150">
    <property type="entry name" value="Coenzyme PQQ synthesis protein D (PqqD)"/>
    <property type="match status" value="1"/>
</dbReference>
<dbReference type="Pfam" id="PF05402">
    <property type="entry name" value="PqqD"/>
    <property type="match status" value="1"/>
</dbReference>
<evidence type="ECO:0000313" key="2">
    <source>
        <dbReference type="Proteomes" id="UP000470772"/>
    </source>
</evidence>
<dbReference type="AlphaFoldDB" id="A0A6A9QTZ1"/>
<organism evidence="1 2">
    <name type="scientific">Sulfuracidifex metallicus DSM 6482 = JCM 9184</name>
    <dbReference type="NCBI Taxonomy" id="523847"/>
    <lineage>
        <taxon>Archaea</taxon>
        <taxon>Thermoproteota</taxon>
        <taxon>Thermoprotei</taxon>
        <taxon>Sulfolobales</taxon>
        <taxon>Sulfolobaceae</taxon>
        <taxon>Sulfuracidifex</taxon>
    </lineage>
</organism>
<evidence type="ECO:0000313" key="1">
    <source>
        <dbReference type="EMBL" id="MUN29263.1"/>
    </source>
</evidence>
<sequence length="104" mass="11956">MDFNEVKEKKPTKKGEFLDMAEDGQNFMIKLGDDKVFEVHPIAYYVWSLCDGSTSVENIVNKIEEELKKESEDEGKENEISKDQLIEPVVTILNELEKASLIIF</sequence>
<accession>A0A6A9QTZ1</accession>
<gene>
    <name evidence="1" type="ORF">GC250_07410</name>
</gene>
<keyword evidence="2" id="KW-1185">Reference proteome</keyword>
<dbReference type="InterPro" id="IPR041881">
    <property type="entry name" value="PqqD_sf"/>
</dbReference>
<dbReference type="Proteomes" id="UP000470772">
    <property type="component" value="Unassembled WGS sequence"/>
</dbReference>
<proteinExistence type="predicted"/>
<dbReference type="InterPro" id="IPR008792">
    <property type="entry name" value="PQQD"/>
</dbReference>